<dbReference type="GO" id="GO:0003723">
    <property type="term" value="F:RNA binding"/>
    <property type="evidence" value="ECO:0007669"/>
    <property type="project" value="UniProtKB-UniRule"/>
</dbReference>
<feature type="domain" description="RRM" evidence="3">
    <location>
        <begin position="7"/>
        <end position="82"/>
    </location>
</feature>
<dbReference type="AlphaFoldDB" id="A0A7G2CVA0"/>
<dbReference type="InterPro" id="IPR035979">
    <property type="entry name" value="RBD_domain_sf"/>
</dbReference>
<dbReference type="PROSITE" id="PS50102">
    <property type="entry name" value="RRM"/>
    <property type="match status" value="1"/>
</dbReference>
<evidence type="ECO:0000313" key="4">
    <source>
        <dbReference type="EMBL" id="CAD2222232.1"/>
    </source>
</evidence>
<dbReference type="Proteomes" id="UP000515908">
    <property type="component" value="Chromosome 25"/>
</dbReference>
<proteinExistence type="predicted"/>
<evidence type="ECO:0000256" key="1">
    <source>
        <dbReference type="PROSITE-ProRule" id="PRU00176"/>
    </source>
</evidence>
<feature type="compositionally biased region" description="Basic and acidic residues" evidence="2">
    <location>
        <begin position="214"/>
        <end position="237"/>
    </location>
</feature>
<keyword evidence="1" id="KW-0694">RNA-binding</keyword>
<dbReference type="Gene3D" id="3.30.70.330">
    <property type="match status" value="1"/>
</dbReference>
<gene>
    <name evidence="4" type="ORF">ADEAN_000977200</name>
</gene>
<dbReference type="InterPro" id="IPR000504">
    <property type="entry name" value="RRM_dom"/>
</dbReference>
<dbReference type="Pfam" id="PF00076">
    <property type="entry name" value="RRM_1"/>
    <property type="match status" value="1"/>
</dbReference>
<accession>A0A7G2CVA0</accession>
<protein>
    <submittedName>
        <fullName evidence="4">RNA recognition motif. (A.k.a. RRM, RBD, or RNP domain), putative</fullName>
    </submittedName>
</protein>
<keyword evidence="5" id="KW-1185">Reference proteome</keyword>
<sequence length="250" mass="27715">MSGQPRFGCYVGNIDSSVTLERFKEFFAFCGTIVDASLNGKETDPYRYGFIDFATEEARQKAMKYNGTAIQGRRLKVGISKGNVGKPEGYGNTAPAARPPMGHQAPPPMEGDMGGNPMYPPMAPNMMDPNMQMLMMQFLQQNYQANNMPPQAAANMMASFQMGMPPMMQPGGYGRGGYMNPAGRGGMRGAPANPQPSEEVVKLREIQKQQYLDVVRREAEEYKKQEHKEDDKDKDDANSDSSDNEEPKNE</sequence>
<feature type="region of interest" description="Disordered" evidence="2">
    <location>
        <begin position="184"/>
        <end position="250"/>
    </location>
</feature>
<evidence type="ECO:0000256" key="2">
    <source>
        <dbReference type="SAM" id="MobiDB-lite"/>
    </source>
</evidence>
<dbReference type="SUPFAM" id="SSF54928">
    <property type="entry name" value="RNA-binding domain, RBD"/>
    <property type="match status" value="1"/>
</dbReference>
<dbReference type="InterPro" id="IPR012677">
    <property type="entry name" value="Nucleotide-bd_a/b_plait_sf"/>
</dbReference>
<dbReference type="VEuPathDB" id="TriTrypDB:ADEAN_000977200"/>
<evidence type="ECO:0000313" key="5">
    <source>
        <dbReference type="Proteomes" id="UP000515908"/>
    </source>
</evidence>
<dbReference type="PANTHER" id="PTHR32343">
    <property type="entry name" value="SERINE/ARGININE-RICH SPLICING FACTOR"/>
    <property type="match status" value="1"/>
</dbReference>
<dbReference type="PANTHER" id="PTHR32343:SF22">
    <property type="entry name" value="LD29830P"/>
    <property type="match status" value="1"/>
</dbReference>
<dbReference type="EMBL" id="LR877169">
    <property type="protein sequence ID" value="CAD2222232.1"/>
    <property type="molecule type" value="Genomic_DNA"/>
</dbReference>
<reference evidence="4 5" key="1">
    <citation type="submission" date="2020-08" db="EMBL/GenBank/DDBJ databases">
        <authorList>
            <person name="Newling K."/>
            <person name="Davey J."/>
            <person name="Forrester S."/>
        </authorList>
    </citation>
    <scope>NUCLEOTIDE SEQUENCE [LARGE SCALE GENOMIC DNA]</scope>
    <source>
        <strain evidence="5">Crithidia deanei Carvalho (ATCC PRA-265)</strain>
    </source>
</reference>
<evidence type="ECO:0000259" key="3">
    <source>
        <dbReference type="PROSITE" id="PS50102"/>
    </source>
</evidence>
<feature type="region of interest" description="Disordered" evidence="2">
    <location>
        <begin position="80"/>
        <end position="99"/>
    </location>
</feature>
<organism evidence="4 5">
    <name type="scientific">Angomonas deanei</name>
    <dbReference type="NCBI Taxonomy" id="59799"/>
    <lineage>
        <taxon>Eukaryota</taxon>
        <taxon>Discoba</taxon>
        <taxon>Euglenozoa</taxon>
        <taxon>Kinetoplastea</taxon>
        <taxon>Metakinetoplastina</taxon>
        <taxon>Trypanosomatida</taxon>
        <taxon>Trypanosomatidae</taxon>
        <taxon>Strigomonadinae</taxon>
        <taxon>Angomonas</taxon>
    </lineage>
</organism>
<dbReference type="SMART" id="SM00360">
    <property type="entry name" value="RRM"/>
    <property type="match status" value="1"/>
</dbReference>
<name>A0A7G2CVA0_9TRYP</name>